<organism evidence="1 2">
    <name type="scientific">Chelonoidis abingdonii</name>
    <name type="common">Abingdon island giant tortoise</name>
    <name type="synonym">Testudo abingdonii</name>
    <dbReference type="NCBI Taxonomy" id="106734"/>
    <lineage>
        <taxon>Eukaryota</taxon>
        <taxon>Metazoa</taxon>
        <taxon>Chordata</taxon>
        <taxon>Craniata</taxon>
        <taxon>Vertebrata</taxon>
        <taxon>Euteleostomi</taxon>
        <taxon>Archelosauria</taxon>
        <taxon>Testudinata</taxon>
        <taxon>Testudines</taxon>
        <taxon>Cryptodira</taxon>
        <taxon>Durocryptodira</taxon>
        <taxon>Testudinoidea</taxon>
        <taxon>Testudinidae</taxon>
        <taxon>Chelonoidis</taxon>
    </lineage>
</organism>
<evidence type="ECO:0000313" key="2">
    <source>
        <dbReference type="Proteomes" id="UP000694404"/>
    </source>
</evidence>
<proteinExistence type="predicted"/>
<dbReference type="Ensembl" id="ENSCABT00000033719.1">
    <property type="protein sequence ID" value="ENSCABP00000030764.1"/>
    <property type="gene ID" value="ENSCABG00000022489.1"/>
</dbReference>
<reference evidence="1" key="2">
    <citation type="submission" date="2025-09" db="UniProtKB">
        <authorList>
            <consortium name="Ensembl"/>
        </authorList>
    </citation>
    <scope>IDENTIFICATION</scope>
</reference>
<dbReference type="AlphaFoldDB" id="A0A8C0QS82"/>
<reference evidence="1" key="1">
    <citation type="submission" date="2025-08" db="UniProtKB">
        <authorList>
            <consortium name="Ensembl"/>
        </authorList>
    </citation>
    <scope>IDENTIFICATION</scope>
</reference>
<dbReference type="Proteomes" id="UP000694404">
    <property type="component" value="Unplaced"/>
</dbReference>
<dbReference type="GeneTree" id="ENSGT01010000223591"/>
<accession>A0A8C0QS82</accession>
<protein>
    <submittedName>
        <fullName evidence="1">Uncharacterized protein</fullName>
    </submittedName>
</protein>
<name>A0A8C0QS82_CHEAB</name>
<sequence>NFSFYVCPSLSALIPYQMHKSDMYLSLCSASTSHSDQSVHTKSASVVSSDSVSTSTDNFSPDLRVRISFFEATVRSQVQCLVVA</sequence>
<keyword evidence="2" id="KW-1185">Reference proteome</keyword>
<evidence type="ECO:0000313" key="1">
    <source>
        <dbReference type="Ensembl" id="ENSCABP00000030764.1"/>
    </source>
</evidence>